<dbReference type="SUPFAM" id="SSF53756">
    <property type="entry name" value="UDP-Glycosyltransferase/glycogen phosphorylase"/>
    <property type="match status" value="1"/>
</dbReference>
<dbReference type="Proteomes" id="UP001592581">
    <property type="component" value="Unassembled WGS sequence"/>
</dbReference>
<evidence type="ECO:0000256" key="1">
    <source>
        <dbReference type="ARBA" id="ARBA00022676"/>
    </source>
</evidence>
<dbReference type="RefSeq" id="WP_380562734.1">
    <property type="nucleotide sequence ID" value="NZ_JBEUKS010000001.1"/>
</dbReference>
<dbReference type="InterPro" id="IPR050271">
    <property type="entry name" value="UDP-glycosyltransferase"/>
</dbReference>
<dbReference type="Pfam" id="PF00201">
    <property type="entry name" value="UDPGT"/>
    <property type="match status" value="1"/>
</dbReference>
<comment type="caution">
    <text evidence="3">The sequence shown here is derived from an EMBL/GenBank/DDBJ whole genome shotgun (WGS) entry which is preliminary data.</text>
</comment>
<dbReference type="CDD" id="cd03784">
    <property type="entry name" value="GT1_Gtf-like"/>
    <property type="match status" value="1"/>
</dbReference>
<dbReference type="PANTHER" id="PTHR48043">
    <property type="entry name" value="EG:EG0003.4 PROTEIN-RELATED"/>
    <property type="match status" value="1"/>
</dbReference>
<reference evidence="3 4" key="1">
    <citation type="submission" date="2024-06" db="EMBL/GenBank/DDBJ databases">
        <authorList>
            <person name="Lee S.D."/>
        </authorList>
    </citation>
    <scope>NUCLEOTIDE SEQUENCE [LARGE SCALE GENOMIC DNA]</scope>
    <source>
        <strain evidence="3 4">N1-10</strain>
    </source>
</reference>
<dbReference type="PANTHER" id="PTHR48043:SF145">
    <property type="entry name" value="FI06409P-RELATED"/>
    <property type="match status" value="1"/>
</dbReference>
<dbReference type="EMBL" id="JBEUKS010000001">
    <property type="protein sequence ID" value="MFC1437413.1"/>
    <property type="molecule type" value="Genomic_DNA"/>
</dbReference>
<keyword evidence="4" id="KW-1185">Reference proteome</keyword>
<proteinExistence type="predicted"/>
<gene>
    <name evidence="3" type="ORF">ABUW04_04015</name>
</gene>
<accession>A0ABV6XH63</accession>
<keyword evidence="1" id="KW-0328">Glycosyltransferase</keyword>
<organism evidence="3 4">
    <name type="scientific">Streptacidiphilus jeojiensis</name>
    <dbReference type="NCBI Taxonomy" id="3229225"/>
    <lineage>
        <taxon>Bacteria</taxon>
        <taxon>Bacillati</taxon>
        <taxon>Actinomycetota</taxon>
        <taxon>Actinomycetes</taxon>
        <taxon>Kitasatosporales</taxon>
        <taxon>Streptomycetaceae</taxon>
        <taxon>Streptacidiphilus</taxon>
    </lineage>
</organism>
<keyword evidence="2" id="KW-0808">Transferase</keyword>
<dbReference type="Gene3D" id="3.40.50.2000">
    <property type="entry name" value="Glycogen Phosphorylase B"/>
    <property type="match status" value="2"/>
</dbReference>
<name>A0ABV6XH63_9ACTN</name>
<evidence type="ECO:0000313" key="4">
    <source>
        <dbReference type="Proteomes" id="UP001592581"/>
    </source>
</evidence>
<protein>
    <submittedName>
        <fullName evidence="3">Glycosyltransferase</fullName>
    </submittedName>
</protein>
<dbReference type="InterPro" id="IPR002213">
    <property type="entry name" value="UDP_glucos_trans"/>
</dbReference>
<sequence length="428" mass="45659">MIELTRALRARGASVRVATHGGVHEGLLRAAGIDYDVIGTPMNRERGTEFVRSAVGLGPVDQSMYTDDEMRSYVRAEAEYFRTHGVTVAVTGFTLTALLSTRLTGTRLVTEHAGSWVPPVFERGLLPAPSQVQGALRVVPRSVLRRIINRRLPRLRYYCSGFQRIAAELGVEGVPSLPALLMGDVTLVPEIPEVVGIPAQELEAWSPRGKAAYRQGASLRYTGPLYAHLDLPLPARVEQFLDGPGPVVYVALTFTGPDLIRRTVAGLRGLGVRILVAGTVHDLDDLDDLNSGDGVGQVMVDSVLPSHLVMPRVDLAVVTGGQGSVQTAMASGTPVLGIPLQLEQDLNVALLERLGAARRIAPRDCAGPKLAALARQLLGHDSYRQAAARIKRLYDAVDGPGRAADAIIETAALGPVEPAAGRAVKLST</sequence>
<evidence type="ECO:0000256" key="2">
    <source>
        <dbReference type="ARBA" id="ARBA00022679"/>
    </source>
</evidence>
<evidence type="ECO:0000313" key="3">
    <source>
        <dbReference type="EMBL" id="MFC1437413.1"/>
    </source>
</evidence>